<dbReference type="AlphaFoldDB" id="A0A1N7JYN8"/>
<gene>
    <name evidence="9" type="ORF">SAMN05421580_102167</name>
</gene>
<dbReference type="RefSeq" id="WP_076483762.1">
    <property type="nucleotide sequence ID" value="NZ_FTOG01000002.1"/>
</dbReference>
<dbReference type="GO" id="GO:0016020">
    <property type="term" value="C:membrane"/>
    <property type="evidence" value="ECO:0007669"/>
    <property type="project" value="UniProtKB-SubCell"/>
</dbReference>
<accession>A0A1N7JYN8</accession>
<comment type="subcellular location">
    <subcellularLocation>
        <location evidence="1">Membrane</location>
        <topology evidence="1">Multi-pass membrane protein</topology>
    </subcellularLocation>
</comment>
<keyword evidence="7" id="KW-0862">Zinc</keyword>
<keyword evidence="3" id="KW-0378">Hydrolase</keyword>
<feature type="binding site" evidence="7">
    <location>
        <position position="208"/>
    </location>
    <ligand>
        <name>Zn(2+)</name>
        <dbReference type="ChEBI" id="CHEBI:29105"/>
        <note>catalytic</note>
    </ligand>
</feature>
<feature type="binding site" evidence="7">
    <location>
        <position position="204"/>
    </location>
    <ligand>
        <name>Zn(2+)</name>
        <dbReference type="ChEBI" id="CHEBI:29105"/>
        <note>catalytic</note>
    </ligand>
</feature>
<protein>
    <submittedName>
        <fullName evidence="9">Ceramidase</fullName>
    </submittedName>
</protein>
<dbReference type="GO" id="GO:0046872">
    <property type="term" value="F:metal ion binding"/>
    <property type="evidence" value="ECO:0007669"/>
    <property type="project" value="UniProtKB-KW"/>
</dbReference>
<evidence type="ECO:0000256" key="5">
    <source>
        <dbReference type="ARBA" id="ARBA00023136"/>
    </source>
</evidence>
<dbReference type="STRING" id="453582.SAMN05421580_102167"/>
<dbReference type="OrthoDB" id="277121at2"/>
<evidence type="ECO:0000313" key="9">
    <source>
        <dbReference type="EMBL" id="SIS54314.1"/>
    </source>
</evidence>
<keyword evidence="6" id="KW-0106">Calcium</keyword>
<evidence type="ECO:0000256" key="2">
    <source>
        <dbReference type="ARBA" id="ARBA00022692"/>
    </source>
</evidence>
<name>A0A1N7JYN8_9RHOB</name>
<dbReference type="InterPro" id="IPR008901">
    <property type="entry name" value="ACER"/>
</dbReference>
<proteinExistence type="predicted"/>
<dbReference type="Pfam" id="PF05875">
    <property type="entry name" value="Ceramidase"/>
    <property type="match status" value="1"/>
</dbReference>
<evidence type="ECO:0000313" key="10">
    <source>
        <dbReference type="Proteomes" id="UP000186221"/>
    </source>
</evidence>
<dbReference type="EMBL" id="FTOG01000002">
    <property type="protein sequence ID" value="SIS54314.1"/>
    <property type="molecule type" value="Genomic_DNA"/>
</dbReference>
<evidence type="ECO:0000256" key="6">
    <source>
        <dbReference type="PIRSR" id="PIRSR608901-1"/>
    </source>
</evidence>
<dbReference type="GO" id="GO:0016811">
    <property type="term" value="F:hydrolase activity, acting on carbon-nitrogen (but not peptide) bonds, in linear amides"/>
    <property type="evidence" value="ECO:0007669"/>
    <property type="project" value="InterPro"/>
</dbReference>
<feature type="binding site" evidence="6">
    <location>
        <position position="21"/>
    </location>
    <ligand>
        <name>Ca(2+)</name>
        <dbReference type="ChEBI" id="CHEBI:29108"/>
    </ligand>
</feature>
<reference evidence="10" key="1">
    <citation type="submission" date="2017-01" db="EMBL/GenBank/DDBJ databases">
        <authorList>
            <person name="Varghese N."/>
            <person name="Submissions S."/>
        </authorList>
    </citation>
    <scope>NUCLEOTIDE SEQUENCE [LARGE SCALE GENOMIC DNA]</scope>
    <source>
        <strain evidence="10">DSM 19945</strain>
    </source>
</reference>
<dbReference type="Proteomes" id="UP000186221">
    <property type="component" value="Unassembled WGS sequence"/>
</dbReference>
<keyword evidence="10" id="KW-1185">Reference proteome</keyword>
<evidence type="ECO:0000256" key="4">
    <source>
        <dbReference type="ARBA" id="ARBA00022989"/>
    </source>
</evidence>
<feature type="transmembrane region" description="Helical" evidence="8">
    <location>
        <begin position="149"/>
        <end position="166"/>
    </location>
</feature>
<feature type="transmembrane region" description="Helical" evidence="8">
    <location>
        <begin position="107"/>
        <end position="129"/>
    </location>
</feature>
<keyword evidence="4 8" id="KW-1133">Transmembrane helix</keyword>
<dbReference type="GO" id="GO:0006672">
    <property type="term" value="P:ceramide metabolic process"/>
    <property type="evidence" value="ECO:0007669"/>
    <property type="project" value="InterPro"/>
</dbReference>
<evidence type="ECO:0000256" key="1">
    <source>
        <dbReference type="ARBA" id="ARBA00004141"/>
    </source>
</evidence>
<evidence type="ECO:0000256" key="3">
    <source>
        <dbReference type="ARBA" id="ARBA00022801"/>
    </source>
</evidence>
<feature type="transmembrane region" description="Helical" evidence="8">
    <location>
        <begin position="78"/>
        <end position="95"/>
    </location>
</feature>
<feature type="binding site" evidence="7">
    <location>
        <position position="69"/>
    </location>
    <ligand>
        <name>Zn(2+)</name>
        <dbReference type="ChEBI" id="CHEBI:29105"/>
        <note>catalytic</note>
    </ligand>
</feature>
<feature type="transmembrane region" description="Helical" evidence="8">
    <location>
        <begin position="23"/>
        <end position="42"/>
    </location>
</feature>
<evidence type="ECO:0000256" key="7">
    <source>
        <dbReference type="PIRSR" id="PIRSR608901-2"/>
    </source>
</evidence>
<keyword evidence="6" id="KW-0479">Metal-binding</keyword>
<comment type="cofactor">
    <cofactor evidence="7">
        <name>Zn(2+)</name>
        <dbReference type="ChEBI" id="CHEBI:29105"/>
    </cofactor>
</comment>
<keyword evidence="5 8" id="KW-0472">Membrane</keyword>
<keyword evidence="2 8" id="KW-0812">Transmembrane</keyword>
<evidence type="ECO:0000256" key="8">
    <source>
        <dbReference type="SAM" id="Phobius"/>
    </source>
</evidence>
<feature type="transmembrane region" description="Helical" evidence="8">
    <location>
        <begin position="203"/>
        <end position="223"/>
    </location>
</feature>
<feature type="transmembrane region" description="Helical" evidence="8">
    <location>
        <begin position="49"/>
        <end position="72"/>
    </location>
</feature>
<sequence>MDWFTPVDIYCERLGPGFWAEPLNAISNLSFPLFAALAALTARTRGTDLMGWVLIVMAALIGVGSFLFHTFANRWSELADVLPIWSFVAVYIIALTAKLRRKPPPPVLVAAIALAAVATLIFLAMGEGAPPETLPEVPTKPDPLNGSGQYAPAVIAMAVFGIIMFRRRHPERWWLAAAAGTFLLSLTFRTLDRDICTSLPQGTHFLWHLLNGAMIGMILQLYLRVQRPPADAI</sequence>
<feature type="transmembrane region" description="Helical" evidence="8">
    <location>
        <begin position="173"/>
        <end position="191"/>
    </location>
</feature>
<organism evidence="9 10">
    <name type="scientific">Rhodobacter aestuarii</name>
    <dbReference type="NCBI Taxonomy" id="453582"/>
    <lineage>
        <taxon>Bacteria</taxon>
        <taxon>Pseudomonadati</taxon>
        <taxon>Pseudomonadota</taxon>
        <taxon>Alphaproteobacteria</taxon>
        <taxon>Rhodobacterales</taxon>
        <taxon>Rhodobacter group</taxon>
        <taxon>Rhodobacter</taxon>
    </lineage>
</organism>